<accession>A0A378KL89</accession>
<sequence length="43" mass="4934">MPYYLFINLIEHHTLYLVLNSSLRLMMGVVISKEGDAKMPASH</sequence>
<evidence type="ECO:0000313" key="2">
    <source>
        <dbReference type="EMBL" id="STX88287.1"/>
    </source>
</evidence>
<dbReference type="Proteomes" id="UP000254033">
    <property type="component" value="Unassembled WGS sequence"/>
</dbReference>
<gene>
    <name evidence="1" type="ORF">NCTC11978_03279</name>
    <name evidence="2" type="ORF">NCTC11978_03304</name>
</gene>
<name>A0A378KL89_9GAMM</name>
<dbReference type="EMBL" id="UGNY01000002">
    <property type="protein sequence ID" value="STX88262.1"/>
    <property type="molecule type" value="Genomic_DNA"/>
</dbReference>
<organism evidence="1 3">
    <name type="scientific">Legionella feeleii</name>
    <dbReference type="NCBI Taxonomy" id="453"/>
    <lineage>
        <taxon>Bacteria</taxon>
        <taxon>Pseudomonadati</taxon>
        <taxon>Pseudomonadota</taxon>
        <taxon>Gammaproteobacteria</taxon>
        <taxon>Legionellales</taxon>
        <taxon>Legionellaceae</taxon>
        <taxon>Legionella</taxon>
    </lineage>
</organism>
<proteinExistence type="predicted"/>
<reference evidence="1 3" key="1">
    <citation type="submission" date="2018-06" db="EMBL/GenBank/DDBJ databases">
        <authorList>
            <consortium name="Pathogen Informatics"/>
            <person name="Doyle S."/>
        </authorList>
    </citation>
    <scope>NUCLEOTIDE SEQUENCE [LARGE SCALE GENOMIC DNA]</scope>
    <source>
        <strain evidence="1 3">NCTC11978</strain>
    </source>
</reference>
<protein>
    <submittedName>
        <fullName evidence="1">Uncharacterized protein</fullName>
    </submittedName>
</protein>
<evidence type="ECO:0000313" key="1">
    <source>
        <dbReference type="EMBL" id="STX88262.1"/>
    </source>
</evidence>
<dbReference type="EMBL" id="UGNY01000002">
    <property type="protein sequence ID" value="STX88287.1"/>
    <property type="molecule type" value="Genomic_DNA"/>
</dbReference>
<dbReference type="AlphaFoldDB" id="A0A378KL89"/>
<evidence type="ECO:0000313" key="3">
    <source>
        <dbReference type="Proteomes" id="UP000254033"/>
    </source>
</evidence>